<evidence type="ECO:0000256" key="3">
    <source>
        <dbReference type="SAM" id="MobiDB-lite"/>
    </source>
</evidence>
<feature type="domain" description="SH3" evidence="4">
    <location>
        <begin position="396"/>
        <end position="453"/>
    </location>
</feature>
<dbReference type="Proteomes" id="UP000193411">
    <property type="component" value="Unassembled WGS sequence"/>
</dbReference>
<feature type="domain" description="BAR" evidence="5">
    <location>
        <begin position="22"/>
        <end position="283"/>
    </location>
</feature>
<dbReference type="GO" id="GO:0031097">
    <property type="term" value="C:medial cortex"/>
    <property type="evidence" value="ECO:0007669"/>
    <property type="project" value="TreeGrafter"/>
</dbReference>
<comment type="caution">
    <text evidence="6">The sequence shown here is derived from an EMBL/GenBank/DDBJ whole genome shotgun (WGS) entry which is preliminary data.</text>
</comment>
<accession>A0A1Y2HBF3</accession>
<dbReference type="GO" id="GO:0030479">
    <property type="term" value="C:actin cortical patch"/>
    <property type="evidence" value="ECO:0007669"/>
    <property type="project" value="TreeGrafter"/>
</dbReference>
<dbReference type="PANTHER" id="PTHR47174">
    <property type="entry name" value="BRIDGING INTEGRATOR 3"/>
    <property type="match status" value="1"/>
</dbReference>
<evidence type="ECO:0000256" key="2">
    <source>
        <dbReference type="PROSITE-ProRule" id="PRU00192"/>
    </source>
</evidence>
<dbReference type="AlphaFoldDB" id="A0A1Y2HBF3"/>
<dbReference type="PANTHER" id="PTHR47174:SF1">
    <property type="entry name" value="REDUCED VIABILITY UPON STARVATION PROTEIN 167"/>
    <property type="match status" value="1"/>
</dbReference>
<dbReference type="SMART" id="SM00326">
    <property type="entry name" value="SH3"/>
    <property type="match status" value="1"/>
</dbReference>
<dbReference type="InterPro" id="IPR027267">
    <property type="entry name" value="AH/BAR_dom_sf"/>
</dbReference>
<dbReference type="GO" id="GO:1990528">
    <property type="term" value="C:Rvs161p-Rvs167p complex"/>
    <property type="evidence" value="ECO:0007669"/>
    <property type="project" value="TreeGrafter"/>
</dbReference>
<keyword evidence="7" id="KW-1185">Reference proteome</keyword>
<name>A0A1Y2HBF3_9FUNG</name>
<dbReference type="GO" id="GO:0006897">
    <property type="term" value="P:endocytosis"/>
    <property type="evidence" value="ECO:0007669"/>
    <property type="project" value="InterPro"/>
</dbReference>
<dbReference type="InterPro" id="IPR001452">
    <property type="entry name" value="SH3_domain"/>
</dbReference>
<dbReference type="STRING" id="765915.A0A1Y2HBF3"/>
<feature type="region of interest" description="Disordered" evidence="3">
    <location>
        <begin position="324"/>
        <end position="350"/>
    </location>
</feature>
<dbReference type="Gene3D" id="1.20.1270.60">
    <property type="entry name" value="Arfaptin homology (AH) domain/BAR domain"/>
    <property type="match status" value="1"/>
</dbReference>
<sequence length="453" mass="49115">MPTSFSFQERNRQGCPAVAAPSHAHSGPNRRHRRRRIRALQCPIRQLSEATDKLHEDAAKFKKAVEGMLQHQVAFANTLLEVYSPISGRTGSASPTSPDGALGAGSANGSAAVSPSPSHTSLKRQLTPPESIEAVQQYLRSVDAVREPITQELSAINRRIIQPSTDLLDVFKAIRKTITKRNHKLIDFDRYRVDVGKLRAAPQKDAKDERRLITTEQQLQQATHEYNVLNDALKQQLPTFFHLRTAFIDPCFQSLYFVQRKVYAMLTQTLEPMRNMPTLDFHSPVIPRFQAKHQIAENMVNQLTILKFTPAALAAASAAGPAKSPGSTSPALAASSGSAPGGAVPPPTYSTLPVHSTTAYSAPITKSPAYSPPTTAAAAPAMASVVSAAAAASAAPVIKVVTALYDFDGQQADDLPFKTGDRIEVLEATGSTNDWWKGRVRGKVGYFPANYTQ</sequence>
<dbReference type="InterPro" id="IPR004148">
    <property type="entry name" value="BAR_dom"/>
</dbReference>
<dbReference type="SUPFAM" id="SSF103657">
    <property type="entry name" value="BAR/IMD domain-like"/>
    <property type="match status" value="1"/>
</dbReference>
<dbReference type="EMBL" id="MCFL01000053">
    <property type="protein sequence ID" value="ORZ31910.1"/>
    <property type="molecule type" value="Genomic_DNA"/>
</dbReference>
<dbReference type="InterPro" id="IPR046982">
    <property type="entry name" value="BIN3/RVS161-like"/>
</dbReference>
<dbReference type="Pfam" id="PF00018">
    <property type="entry name" value="SH3_1"/>
    <property type="match status" value="1"/>
</dbReference>
<proteinExistence type="predicted"/>
<feature type="compositionally biased region" description="Low complexity" evidence="3">
    <location>
        <begin position="100"/>
        <end position="118"/>
    </location>
</feature>
<dbReference type="GO" id="GO:0008289">
    <property type="term" value="F:lipid binding"/>
    <property type="evidence" value="ECO:0007669"/>
    <property type="project" value="TreeGrafter"/>
</dbReference>
<dbReference type="PROSITE" id="PS50002">
    <property type="entry name" value="SH3"/>
    <property type="match status" value="1"/>
</dbReference>
<dbReference type="FunFam" id="2.30.30.40:FF:000100">
    <property type="entry name" value="SH3 domain-containing YSC84-like protein 1"/>
    <property type="match status" value="1"/>
</dbReference>
<evidence type="ECO:0000313" key="7">
    <source>
        <dbReference type="Proteomes" id="UP000193411"/>
    </source>
</evidence>
<dbReference type="SUPFAM" id="SSF50044">
    <property type="entry name" value="SH3-domain"/>
    <property type="match status" value="1"/>
</dbReference>
<feature type="compositionally biased region" description="Low complexity" evidence="3">
    <location>
        <begin position="324"/>
        <end position="342"/>
    </location>
</feature>
<evidence type="ECO:0000259" key="4">
    <source>
        <dbReference type="PROSITE" id="PS50002"/>
    </source>
</evidence>
<feature type="region of interest" description="Disordered" evidence="3">
    <location>
        <begin position="1"/>
        <end position="34"/>
    </location>
</feature>
<dbReference type="InterPro" id="IPR036028">
    <property type="entry name" value="SH3-like_dom_sf"/>
</dbReference>
<dbReference type="GO" id="GO:0051666">
    <property type="term" value="P:actin cortical patch localization"/>
    <property type="evidence" value="ECO:0007669"/>
    <property type="project" value="InterPro"/>
</dbReference>
<organism evidence="6 7">
    <name type="scientific">Catenaria anguillulae PL171</name>
    <dbReference type="NCBI Taxonomy" id="765915"/>
    <lineage>
        <taxon>Eukaryota</taxon>
        <taxon>Fungi</taxon>
        <taxon>Fungi incertae sedis</taxon>
        <taxon>Blastocladiomycota</taxon>
        <taxon>Blastocladiomycetes</taxon>
        <taxon>Blastocladiales</taxon>
        <taxon>Catenariaceae</taxon>
        <taxon>Catenaria</taxon>
    </lineage>
</organism>
<keyword evidence="1 2" id="KW-0728">SH3 domain</keyword>
<reference evidence="6 7" key="1">
    <citation type="submission" date="2016-07" db="EMBL/GenBank/DDBJ databases">
        <title>Pervasive Adenine N6-methylation of Active Genes in Fungi.</title>
        <authorList>
            <consortium name="DOE Joint Genome Institute"/>
            <person name="Mondo S.J."/>
            <person name="Dannebaum R.O."/>
            <person name="Kuo R.C."/>
            <person name="Labutti K."/>
            <person name="Haridas S."/>
            <person name="Kuo A."/>
            <person name="Salamov A."/>
            <person name="Ahrendt S.R."/>
            <person name="Lipzen A."/>
            <person name="Sullivan W."/>
            <person name="Andreopoulos W.B."/>
            <person name="Clum A."/>
            <person name="Lindquist E."/>
            <person name="Daum C."/>
            <person name="Ramamoorthy G.K."/>
            <person name="Gryganskyi A."/>
            <person name="Culley D."/>
            <person name="Magnuson J.K."/>
            <person name="James T.Y."/>
            <person name="O'Malley M.A."/>
            <person name="Stajich J.E."/>
            <person name="Spatafora J.W."/>
            <person name="Visel A."/>
            <person name="Grigoriev I.V."/>
        </authorList>
    </citation>
    <scope>NUCLEOTIDE SEQUENCE [LARGE SCALE GENOMIC DNA]</scope>
    <source>
        <strain evidence="6 7">PL171</strain>
    </source>
</reference>
<dbReference type="OrthoDB" id="2159336at2759"/>
<dbReference type="PRINTS" id="PR00452">
    <property type="entry name" value="SH3DOMAIN"/>
</dbReference>
<dbReference type="SMART" id="SM00721">
    <property type="entry name" value="BAR"/>
    <property type="match status" value="1"/>
</dbReference>
<feature type="region of interest" description="Disordered" evidence="3">
    <location>
        <begin position="89"/>
        <end position="129"/>
    </location>
</feature>
<protein>
    <recommendedName>
        <fullName evidence="8">BAR domain-domain-containing protein</fullName>
    </recommendedName>
</protein>
<evidence type="ECO:0000256" key="1">
    <source>
        <dbReference type="ARBA" id="ARBA00022443"/>
    </source>
</evidence>
<evidence type="ECO:0000313" key="6">
    <source>
        <dbReference type="EMBL" id="ORZ31910.1"/>
    </source>
</evidence>
<gene>
    <name evidence="6" type="ORF">BCR44DRAFT_1257207</name>
</gene>
<dbReference type="Pfam" id="PF03114">
    <property type="entry name" value="BAR"/>
    <property type="match status" value="1"/>
</dbReference>
<evidence type="ECO:0000259" key="5">
    <source>
        <dbReference type="PROSITE" id="PS51021"/>
    </source>
</evidence>
<dbReference type="Gene3D" id="2.30.30.40">
    <property type="entry name" value="SH3 Domains"/>
    <property type="match status" value="1"/>
</dbReference>
<dbReference type="PROSITE" id="PS51021">
    <property type="entry name" value="BAR"/>
    <property type="match status" value="1"/>
</dbReference>
<evidence type="ECO:0008006" key="8">
    <source>
        <dbReference type="Google" id="ProtNLM"/>
    </source>
</evidence>
<dbReference type="GO" id="GO:0043332">
    <property type="term" value="C:mating projection tip"/>
    <property type="evidence" value="ECO:0007669"/>
    <property type="project" value="TreeGrafter"/>
</dbReference>
<dbReference type="GO" id="GO:0097320">
    <property type="term" value="P:plasma membrane tubulation"/>
    <property type="evidence" value="ECO:0007669"/>
    <property type="project" value="TreeGrafter"/>
</dbReference>